<dbReference type="Proteomes" id="UP000245697">
    <property type="component" value="Unassembled WGS sequence"/>
</dbReference>
<evidence type="ECO:0000256" key="1">
    <source>
        <dbReference type="SAM" id="MobiDB-lite"/>
    </source>
</evidence>
<keyword evidence="2" id="KW-0472">Membrane</keyword>
<keyword evidence="4" id="KW-1185">Reference proteome</keyword>
<evidence type="ECO:0000256" key="2">
    <source>
        <dbReference type="SAM" id="Phobius"/>
    </source>
</evidence>
<feature type="compositionally biased region" description="Basic and acidic residues" evidence="1">
    <location>
        <begin position="127"/>
        <end position="139"/>
    </location>
</feature>
<accession>A0A316EQH2</accession>
<feature type="compositionally biased region" description="Polar residues" evidence="1">
    <location>
        <begin position="156"/>
        <end position="172"/>
    </location>
</feature>
<feature type="compositionally biased region" description="Basic and acidic residues" evidence="1">
    <location>
        <begin position="355"/>
        <end position="371"/>
    </location>
</feature>
<feature type="compositionally biased region" description="Basic and acidic residues" evidence="1">
    <location>
        <begin position="575"/>
        <end position="587"/>
    </location>
</feature>
<feature type="region of interest" description="Disordered" evidence="1">
    <location>
        <begin position="1067"/>
        <end position="1098"/>
    </location>
</feature>
<feature type="transmembrane region" description="Helical" evidence="2">
    <location>
        <begin position="1132"/>
        <end position="1154"/>
    </location>
</feature>
<feature type="compositionally biased region" description="Gly residues" evidence="1">
    <location>
        <begin position="658"/>
        <end position="686"/>
    </location>
</feature>
<comment type="caution">
    <text evidence="3">The sequence shown here is derived from an EMBL/GenBank/DDBJ whole genome shotgun (WGS) entry which is preliminary data.</text>
</comment>
<feature type="compositionally biased region" description="Basic and acidic residues" evidence="1">
    <location>
        <begin position="520"/>
        <end position="543"/>
    </location>
</feature>
<feature type="compositionally biased region" description="Basic and acidic residues" evidence="1">
    <location>
        <begin position="831"/>
        <end position="840"/>
    </location>
</feature>
<feature type="compositionally biased region" description="Basic and acidic residues" evidence="1">
    <location>
        <begin position="962"/>
        <end position="973"/>
    </location>
</feature>
<feature type="transmembrane region" description="Helical" evidence="2">
    <location>
        <begin position="1199"/>
        <end position="1218"/>
    </location>
</feature>
<feature type="region of interest" description="Disordered" evidence="1">
    <location>
        <begin position="58"/>
        <end position="1047"/>
    </location>
</feature>
<feature type="compositionally biased region" description="Polar residues" evidence="1">
    <location>
        <begin position="205"/>
        <end position="232"/>
    </location>
</feature>
<name>A0A316EQH2_9ACTN</name>
<feature type="region of interest" description="Disordered" evidence="1">
    <location>
        <begin position="1"/>
        <end position="39"/>
    </location>
</feature>
<feature type="transmembrane region" description="Helical" evidence="2">
    <location>
        <begin position="1166"/>
        <end position="1187"/>
    </location>
</feature>
<keyword evidence="2" id="KW-1133">Transmembrane helix</keyword>
<feature type="compositionally biased region" description="Low complexity" evidence="1">
    <location>
        <begin position="311"/>
        <end position="327"/>
    </location>
</feature>
<organism evidence="3 4">
    <name type="scientific">Actinoplanes xinjiangensis</name>
    <dbReference type="NCBI Taxonomy" id="512350"/>
    <lineage>
        <taxon>Bacteria</taxon>
        <taxon>Bacillati</taxon>
        <taxon>Actinomycetota</taxon>
        <taxon>Actinomycetes</taxon>
        <taxon>Micromonosporales</taxon>
        <taxon>Micromonosporaceae</taxon>
        <taxon>Actinoplanes</taxon>
    </lineage>
</organism>
<protein>
    <submittedName>
        <fullName evidence="3">Uncharacterized protein</fullName>
    </submittedName>
</protein>
<feature type="compositionally biased region" description="Low complexity" evidence="1">
    <location>
        <begin position="233"/>
        <end position="299"/>
    </location>
</feature>
<evidence type="ECO:0000313" key="3">
    <source>
        <dbReference type="EMBL" id="PWK34704.1"/>
    </source>
</evidence>
<dbReference type="EMBL" id="QGGR01000026">
    <property type="protein sequence ID" value="PWK34704.1"/>
    <property type="molecule type" value="Genomic_DNA"/>
</dbReference>
<dbReference type="AlphaFoldDB" id="A0A316EQH2"/>
<feature type="compositionally biased region" description="Gly residues" evidence="1">
    <location>
        <begin position="748"/>
        <end position="763"/>
    </location>
</feature>
<sequence length="1224" mass="131618">MSRPRRAAGSWPTREPEIEEPEPRWASLTDTGSMAPSDEALAWQRRADDWAQQAEVEPYGGGGQAIEPANRWSSEVTPTGRPTFPADGVGWRTETAEWRATGARWRQTTEWRSSTGSHVWRSTTEAWRAEDEAAERDKSSIPGTAWETGSDRETPSWRQSPAVEQSGTTPSWRQPAAETPSWRRTEPDTSSSWQRRPDLPAATTPVEQTPSWRQPSTQMPTWQQPSTQTPAGQTPSWQQPQQTPSWQQPSTPAAQTPSWQQPSAQAPQTPSWQQPSASTPQTPSWQQPSASTPQTPSWQEPQTPSRRRAADTGTWSTAASTGSTWSDQARPGPGENTTGLTRWERTDAPGWQRSAAEDARHLVREDDRAAWRQDAGYGDRPTRVGRRRAAEADPAPSGGSGWSSGSSADNWADHTDTGSIPLVHDQDEPAAWGARSEAPSRRDRRRQVEEARPEPARPEPAARRTAGAERRRYNANTTNWREDTASWDADQDTSNWTRDPDTGQWSRAEDDPRVLAWRAEAARREAMKAEPEAPGRRTRRDEPVGGVPGGPLPSSSIPAGNTSGAGWSAGSAPGDEGRSGRRGRPDEPFPTDGYSGGRRRATEPSRGAEPPWAAQPPRTAESARAAAEPLNPQAWQAAPEPRQSRQYRRLNPDPDGYGEPGHPGDGARPGSGYPGDGARSGSGYPGEGTRSGPDYPGDGGRPGNGYPREGGRPGPTPPQWSEPAEPEPRRRAYRDEPAAESPRWQDTGYGGDQRGLPPDGGYGQSRPESPRSGFGSAARELTAGPSAQPQRPAYGGGQRELPAGPSAPQQQPVYGARELPAAPSGAPSWADQERRQRPEPQRPASGQSWLDEERQQRQAPQRQPYGGGPASETSWLDQERRQQPQRGPAYGGPGIPAQPSSYDVPPEQQRRPGFGSARALPAGTSAPTSGPAWTEQQKPAYGNAPVSDDLSARWPDPLTDTSSRRGRGDRDDPPPPSGGGLGDRPPLADWLAAERAGRRGADYRGAGQDGETDWRRELSRQNELAEGESRRYDTSDFPPFRPSGSAAVDGSSNLALSATSVITAPGAAGAGGVAVEEDTSWPPRRGAGAFQGTGSYERRPMGGDFLLNKQNDLLATEDEEEEQEDTGTPLAAVGYTVVWYGVPVVLFVLGIFLVNSGQNGHALDTLADAAPGFGIALVLSMMVAYGLRTVTTAWKSASVGLAAAVVGGGLATVLSSAITGNSLS</sequence>
<keyword evidence="2" id="KW-0812">Transmembrane</keyword>
<gene>
    <name evidence="3" type="ORF">BC793_12696</name>
</gene>
<feature type="compositionally biased region" description="Basic and acidic residues" evidence="1">
    <location>
        <begin position="438"/>
        <end position="472"/>
    </location>
</feature>
<feature type="compositionally biased region" description="Low complexity" evidence="1">
    <location>
        <begin position="552"/>
        <end position="574"/>
    </location>
</feature>
<feature type="compositionally biased region" description="Polar residues" evidence="1">
    <location>
        <begin position="106"/>
        <end position="124"/>
    </location>
</feature>
<reference evidence="3 4" key="1">
    <citation type="submission" date="2018-05" db="EMBL/GenBank/DDBJ databases">
        <title>Genomic Encyclopedia of Archaeal and Bacterial Type Strains, Phase II (KMG-II): from individual species to whole genera.</title>
        <authorList>
            <person name="Goeker M."/>
        </authorList>
    </citation>
    <scope>NUCLEOTIDE SEQUENCE [LARGE SCALE GENOMIC DNA]</scope>
    <source>
        <strain evidence="3 4">DSM 45184</strain>
    </source>
</reference>
<feature type="compositionally biased region" description="Basic and acidic residues" evidence="1">
    <location>
        <begin position="726"/>
        <end position="737"/>
    </location>
</feature>
<evidence type="ECO:0000313" key="4">
    <source>
        <dbReference type="Proteomes" id="UP000245697"/>
    </source>
</evidence>
<proteinExistence type="predicted"/>